<evidence type="ECO:0000256" key="7">
    <source>
        <dbReference type="ARBA" id="ARBA00023136"/>
    </source>
</evidence>
<dbReference type="RefSeq" id="WP_062039275.1">
    <property type="nucleotide sequence ID" value="NZ_DF968182.1"/>
</dbReference>
<dbReference type="GO" id="GO:0006813">
    <property type="term" value="P:potassium ion transport"/>
    <property type="evidence" value="ECO:0007669"/>
    <property type="project" value="UniProtKB-KW"/>
</dbReference>
<dbReference type="InterPro" id="IPR003148">
    <property type="entry name" value="RCK_N"/>
</dbReference>
<dbReference type="STRING" id="1678841.TBC1_11979"/>
<dbReference type="Gene3D" id="1.20.1530.20">
    <property type="match status" value="1"/>
</dbReference>
<dbReference type="GO" id="GO:0015297">
    <property type="term" value="F:antiporter activity"/>
    <property type="evidence" value="ECO:0007669"/>
    <property type="project" value="InterPro"/>
</dbReference>
<feature type="transmembrane region" description="Helical" evidence="8">
    <location>
        <begin position="115"/>
        <end position="135"/>
    </location>
</feature>
<dbReference type="PANTHER" id="PTHR42751:SF3">
    <property type="entry name" value="SODIUM_GLUTAMATE SYMPORTER"/>
    <property type="match status" value="1"/>
</dbReference>
<keyword evidence="4" id="KW-0630">Potassium</keyword>
<dbReference type="SUPFAM" id="SSF116726">
    <property type="entry name" value="TrkA C-terminal domain-like"/>
    <property type="match status" value="1"/>
</dbReference>
<dbReference type="OrthoDB" id="9781411at2"/>
<dbReference type="Gene3D" id="3.40.50.720">
    <property type="entry name" value="NAD(P)-binding Rossmann-like Domain"/>
    <property type="match status" value="1"/>
</dbReference>
<dbReference type="InterPro" id="IPR038770">
    <property type="entry name" value="Na+/solute_symporter_sf"/>
</dbReference>
<feature type="domain" description="RCK N-terminal" evidence="9">
    <location>
        <begin position="416"/>
        <end position="533"/>
    </location>
</feature>
<feature type="transmembrane region" description="Helical" evidence="8">
    <location>
        <begin position="295"/>
        <end position="317"/>
    </location>
</feature>
<dbReference type="InterPro" id="IPR036291">
    <property type="entry name" value="NAD(P)-bd_dom_sf"/>
</dbReference>
<dbReference type="PANTHER" id="PTHR42751">
    <property type="entry name" value="SODIUM/HYDROGEN EXCHANGER FAMILY/TRKA DOMAIN PROTEIN"/>
    <property type="match status" value="1"/>
</dbReference>
<sequence>MELPLLKEVVIILGLSVLIILIFQRMKLPSILGFLITGMIAGPNGLSLIGAAHEVEILSEIGIIFLLFIIGIEFSIRGLIKIRHTVLLGGLMQVGGTLILTTAFAYLLGLSLPKAVFMGFLISLSSTAIVLKLLQERGQMNTPNGKIALAILIFQDLIVVPMILVTPLLAGNSGNLLMSLLLMSGKFLMVVGLLYILARYVVPLLLDRVVKARSRELFILTMVVICFATAWLTSSVGLSLALGAFFAGLIISESEYSHQATASILPFREIFISFFFVSVGMLTDLQYFVGNLPVLLLFTLAVIVLKLLIIIVTVMLMRYPLRTALISGFTLFQVGEFAFLLSTIGLRHNLLEQDVYQNFLAISILTMGMTPFMIAYAPAISDWLIRAGLPARVRDRLMQVRNRRKLPEDSSSTTWHDHLLLVGFGINGHNVARAAAKAGISYAVIELDPEIFHQAKAEGEPIVFGDAADEMILQHVNTHEARVVVIAISDPHATRKIISMIRRLTETAHVIVRTRYVTEIEETLRLGADEVIPEEFETSIQIFTRVLNRYLIPWDKIQHFTGQIRAHNYEVLSSKGIGMEGQAQIQSHIPDMVIAVLPVQQDNNRIVGKTLIESGLKSKFNITVLAIRRDKRYITEITPSTTIRTDDMLFLFGSPEKISEVNRYFVL</sequence>
<feature type="transmembrane region" description="Helical" evidence="8">
    <location>
        <begin position="323"/>
        <end position="346"/>
    </location>
</feature>
<feature type="transmembrane region" description="Helical" evidence="8">
    <location>
        <begin position="57"/>
        <end position="74"/>
    </location>
</feature>
<name>A0A0S7BWP2_9BACT</name>
<dbReference type="Gene3D" id="3.30.70.1450">
    <property type="entry name" value="Regulator of K+ conductance, C-terminal domain"/>
    <property type="match status" value="1"/>
</dbReference>
<proteinExistence type="inferred from homology"/>
<evidence type="ECO:0000256" key="5">
    <source>
        <dbReference type="ARBA" id="ARBA00022692"/>
    </source>
</evidence>
<keyword evidence="6 8" id="KW-1133">Transmembrane helix</keyword>
<keyword evidence="3" id="KW-0813">Transport</keyword>
<keyword evidence="4" id="KW-0406">Ion transport</keyword>
<accession>A0A0S7BWP2</accession>
<keyword evidence="7 8" id="KW-0472">Membrane</keyword>
<feature type="transmembrane region" description="Helical" evidence="8">
    <location>
        <begin position="86"/>
        <end position="109"/>
    </location>
</feature>
<feature type="transmembrane region" description="Helical" evidence="8">
    <location>
        <begin position="6"/>
        <end position="23"/>
    </location>
</feature>
<protein>
    <submittedName>
        <fullName evidence="11">Kef-type potassium/proton antiporter, CPA2 family</fullName>
    </submittedName>
</protein>
<dbReference type="EMBL" id="DF968182">
    <property type="protein sequence ID" value="GAP42839.1"/>
    <property type="molecule type" value="Genomic_DNA"/>
</dbReference>
<dbReference type="InterPro" id="IPR036721">
    <property type="entry name" value="RCK_C_sf"/>
</dbReference>
<evidence type="ECO:0000259" key="10">
    <source>
        <dbReference type="PROSITE" id="PS51202"/>
    </source>
</evidence>
<evidence type="ECO:0000313" key="12">
    <source>
        <dbReference type="Proteomes" id="UP000053091"/>
    </source>
</evidence>
<dbReference type="GO" id="GO:0008324">
    <property type="term" value="F:monoatomic cation transmembrane transporter activity"/>
    <property type="evidence" value="ECO:0007669"/>
    <property type="project" value="InterPro"/>
</dbReference>
<dbReference type="AlphaFoldDB" id="A0A0S7BWP2"/>
<evidence type="ECO:0000256" key="1">
    <source>
        <dbReference type="ARBA" id="ARBA00004141"/>
    </source>
</evidence>
<feature type="transmembrane region" description="Helical" evidence="8">
    <location>
        <begin position="270"/>
        <end position="288"/>
    </location>
</feature>
<dbReference type="PROSITE" id="PS51202">
    <property type="entry name" value="RCK_C"/>
    <property type="match status" value="1"/>
</dbReference>
<organism evidence="11">
    <name type="scientific">Lentimicrobium saccharophilum</name>
    <dbReference type="NCBI Taxonomy" id="1678841"/>
    <lineage>
        <taxon>Bacteria</taxon>
        <taxon>Pseudomonadati</taxon>
        <taxon>Bacteroidota</taxon>
        <taxon>Bacteroidia</taxon>
        <taxon>Bacteroidales</taxon>
        <taxon>Lentimicrobiaceae</taxon>
        <taxon>Lentimicrobium</taxon>
    </lineage>
</organism>
<dbReference type="SUPFAM" id="SSF51735">
    <property type="entry name" value="NAD(P)-binding Rossmann-fold domains"/>
    <property type="match status" value="1"/>
</dbReference>
<reference evidence="11" key="1">
    <citation type="journal article" date="2015" name="Genome Announc.">
        <title>Draft Genome Sequence of Bacteroidales Strain TBC1, a Novel Isolate from a Methanogenic Wastewater Treatment System.</title>
        <authorList>
            <person name="Tourlousse D.M."/>
            <person name="Matsuura N."/>
            <person name="Sun L."/>
            <person name="Toyonaga M."/>
            <person name="Kuroda K."/>
            <person name="Ohashi A."/>
            <person name="Cruz R."/>
            <person name="Yamaguchi T."/>
            <person name="Sekiguchi Y."/>
        </authorList>
    </citation>
    <scope>NUCLEOTIDE SEQUENCE [LARGE SCALE GENOMIC DNA]</scope>
    <source>
        <strain evidence="11">TBC1</strain>
    </source>
</reference>
<feature type="transmembrane region" description="Helical" evidence="8">
    <location>
        <begin position="147"/>
        <end position="170"/>
    </location>
</feature>
<evidence type="ECO:0000259" key="9">
    <source>
        <dbReference type="PROSITE" id="PS51201"/>
    </source>
</evidence>
<dbReference type="PATRIC" id="fig|1678841.3.peg.1104"/>
<dbReference type="InterPro" id="IPR006153">
    <property type="entry name" value="Cation/H_exchanger_TM"/>
</dbReference>
<keyword evidence="12" id="KW-1185">Reference proteome</keyword>
<evidence type="ECO:0000256" key="3">
    <source>
        <dbReference type="ARBA" id="ARBA00022448"/>
    </source>
</evidence>
<evidence type="ECO:0000256" key="6">
    <source>
        <dbReference type="ARBA" id="ARBA00022989"/>
    </source>
</evidence>
<feature type="transmembrane region" description="Helical" evidence="8">
    <location>
        <begin position="30"/>
        <end position="51"/>
    </location>
</feature>
<dbReference type="GO" id="GO:1902600">
    <property type="term" value="P:proton transmembrane transport"/>
    <property type="evidence" value="ECO:0007669"/>
    <property type="project" value="InterPro"/>
</dbReference>
<dbReference type="GO" id="GO:0016020">
    <property type="term" value="C:membrane"/>
    <property type="evidence" value="ECO:0007669"/>
    <property type="project" value="UniProtKB-SubCell"/>
</dbReference>
<evidence type="ECO:0000313" key="11">
    <source>
        <dbReference type="EMBL" id="GAP42839.1"/>
    </source>
</evidence>
<dbReference type="InterPro" id="IPR006037">
    <property type="entry name" value="RCK_C"/>
</dbReference>
<dbReference type="Pfam" id="PF02254">
    <property type="entry name" value="TrkA_N"/>
    <property type="match status" value="1"/>
</dbReference>
<evidence type="ECO:0000256" key="4">
    <source>
        <dbReference type="ARBA" id="ARBA00022538"/>
    </source>
</evidence>
<comment type="similarity">
    <text evidence="2">Belongs to the monovalent cation:proton antiporter 2 (CPA2) transporter (TC 2.A.37) family.</text>
</comment>
<gene>
    <name evidence="11" type="ORF">TBC1_11979</name>
</gene>
<dbReference type="Proteomes" id="UP000053091">
    <property type="component" value="Unassembled WGS sequence"/>
</dbReference>
<dbReference type="PROSITE" id="PS51201">
    <property type="entry name" value="RCK_N"/>
    <property type="match status" value="1"/>
</dbReference>
<evidence type="ECO:0000256" key="8">
    <source>
        <dbReference type="SAM" id="Phobius"/>
    </source>
</evidence>
<keyword evidence="4" id="KW-0633">Potassium transport</keyword>
<feature type="domain" description="RCK C-terminal" evidence="10">
    <location>
        <begin position="582"/>
        <end position="667"/>
    </location>
</feature>
<feature type="transmembrane region" description="Helical" evidence="8">
    <location>
        <begin position="358"/>
        <end position="377"/>
    </location>
</feature>
<keyword evidence="5 8" id="KW-0812">Transmembrane</keyword>
<dbReference type="Pfam" id="PF00999">
    <property type="entry name" value="Na_H_Exchanger"/>
    <property type="match status" value="1"/>
</dbReference>
<feature type="transmembrane region" description="Helical" evidence="8">
    <location>
        <begin position="217"/>
        <end position="250"/>
    </location>
</feature>
<evidence type="ECO:0000256" key="2">
    <source>
        <dbReference type="ARBA" id="ARBA00005551"/>
    </source>
</evidence>
<feature type="transmembrane region" description="Helical" evidence="8">
    <location>
        <begin position="176"/>
        <end position="197"/>
    </location>
</feature>
<comment type="subcellular location">
    <subcellularLocation>
        <location evidence="1">Membrane</location>
        <topology evidence="1">Multi-pass membrane protein</topology>
    </subcellularLocation>
</comment>
<dbReference type="Pfam" id="PF02080">
    <property type="entry name" value="TrkA_C"/>
    <property type="match status" value="1"/>
</dbReference>